<evidence type="ECO:0000256" key="3">
    <source>
        <dbReference type="ARBA" id="ARBA00022692"/>
    </source>
</evidence>
<evidence type="ECO:0000256" key="9">
    <source>
        <dbReference type="ARBA" id="ARBA00023098"/>
    </source>
</evidence>
<sequence length="341" mass="37600">MAAFFTSFSQLVETNPLLTVCASVGIIVLTRVLLTFVSFFLDFLTPGTSLTKYGAGKGYWAVITGCTSGIGEEFALQLAKARFNVFLISRSESKLQSMAALIDSEVSVETGYLPIDFNNASEDDWETLRQRIAELDVAVLINNVGVSHSIPVPFLETSIEEMESIVNVNNTNTLRITQIVAERMLSLKTKGVRGLILTMGSFAGLYPTPLLATYSGSKAFLQNWSSALAYELQPYKIDVQLEVSYLVTSAMSKIRRSSLSIPNPNTFVRATLSSLGRRRGAIGRWGSSTPYWAHAVMELAIEQLFSAYSWVVVSINGRLHEDIRKRALKKRAQKQAATKSE</sequence>
<evidence type="ECO:0000256" key="12">
    <source>
        <dbReference type="HAMAP-Rule" id="MF_03107"/>
    </source>
</evidence>
<dbReference type="InterPro" id="IPR020904">
    <property type="entry name" value="Sc_DH/Rdtase_CS"/>
</dbReference>
<dbReference type="InterPro" id="IPR002347">
    <property type="entry name" value="SDR_fam"/>
</dbReference>
<keyword evidence="8 12" id="KW-0560">Oxidoreductase</keyword>
<dbReference type="HAMAP" id="MF_03107">
    <property type="entry name" value="3_ketoreductase"/>
    <property type="match status" value="1"/>
</dbReference>
<dbReference type="SUPFAM" id="SSF51735">
    <property type="entry name" value="NAD(P)-binding Rossmann-fold domains"/>
    <property type="match status" value="1"/>
</dbReference>
<keyword evidence="4 12" id="KW-0256">Endoplasmic reticulum</keyword>
<dbReference type="GO" id="GO:0030497">
    <property type="term" value="P:fatty acid elongation"/>
    <property type="evidence" value="ECO:0007669"/>
    <property type="project" value="UniProtKB-UniRule"/>
</dbReference>
<dbReference type="EC" id="1.1.1.330" evidence="12"/>
<evidence type="ECO:0000256" key="1">
    <source>
        <dbReference type="ARBA" id="ARBA00005194"/>
    </source>
</evidence>
<dbReference type="UniPathway" id="UPA00094"/>
<evidence type="ECO:0000256" key="4">
    <source>
        <dbReference type="ARBA" id="ARBA00022824"/>
    </source>
</evidence>
<dbReference type="GO" id="GO:0045703">
    <property type="term" value="F:ketoreductase activity"/>
    <property type="evidence" value="ECO:0007669"/>
    <property type="project" value="UniProtKB-UniRule"/>
</dbReference>
<dbReference type="AlphaFoldDB" id="A0A1E4TE59"/>
<keyword evidence="10 12" id="KW-0472">Membrane</keyword>
<evidence type="ECO:0000256" key="5">
    <source>
        <dbReference type="ARBA" id="ARBA00022832"/>
    </source>
</evidence>
<comment type="similarity">
    <text evidence="12">Belongs to the short-chain dehydrogenases/reductases (SDR) family.</text>
</comment>
<evidence type="ECO:0000256" key="2">
    <source>
        <dbReference type="ARBA" id="ARBA00022516"/>
    </source>
</evidence>
<dbReference type="GO" id="GO:0042761">
    <property type="term" value="P:very long-chain fatty acid biosynthetic process"/>
    <property type="evidence" value="ECO:0007669"/>
    <property type="project" value="EnsemblFungi"/>
</dbReference>
<proteinExistence type="inferred from homology"/>
<keyword evidence="3 12" id="KW-0812">Transmembrane</keyword>
<comment type="function">
    <text evidence="12">Component of the microsomal membrane bound fatty acid elongation system, which produces the 26-carbon very long-chain fatty acids (VLCFA) from palmitate. Catalyzes the reduction of the 3-ketoacyl-CoA intermediate that is formed in each cycle of fatty acid elongation. VLCFAs serve as precursors for ceramide and sphingolipids.</text>
</comment>
<evidence type="ECO:0000256" key="10">
    <source>
        <dbReference type="ARBA" id="ARBA00023136"/>
    </source>
</evidence>
<dbReference type="Pfam" id="PF00106">
    <property type="entry name" value="adh_short"/>
    <property type="match status" value="1"/>
</dbReference>
<dbReference type="PROSITE" id="PS00061">
    <property type="entry name" value="ADH_SHORT"/>
    <property type="match status" value="1"/>
</dbReference>
<protein>
    <recommendedName>
        <fullName evidence="12">Very-long-chain 3-oxoacyl-CoA reductase</fullName>
        <ecNumber evidence="12">1.1.1.330</ecNumber>
    </recommendedName>
    <alternativeName>
        <fullName evidence="12">3-ketoacyl-CoA reductase</fullName>
        <shortName evidence="12">3-ketoreductase</shortName>
        <shortName evidence="12">KAR</shortName>
    </alternativeName>
    <alternativeName>
        <fullName evidence="12">Microsomal beta-keto-reductase</fullName>
    </alternativeName>
</protein>
<comment type="pathway">
    <text evidence="1">Lipid metabolism; fatty acid biosynthesis.</text>
</comment>
<gene>
    <name evidence="13" type="ORF">CANCADRAFT_26095</name>
</gene>
<dbReference type="InterPro" id="IPR036291">
    <property type="entry name" value="NAD(P)-bd_dom_sf"/>
</dbReference>
<dbReference type="CDD" id="cd05356">
    <property type="entry name" value="17beta-HSD1_like_SDR_c"/>
    <property type="match status" value="1"/>
</dbReference>
<dbReference type="PANTHER" id="PTHR43086:SF2">
    <property type="entry name" value="HYDROXYSTEROID DEHYDROGENASE-LIKE PROTEIN 1"/>
    <property type="match status" value="1"/>
</dbReference>
<keyword evidence="11 12" id="KW-0275">Fatty acid biosynthesis</keyword>
<keyword evidence="7 12" id="KW-1133">Transmembrane helix</keyword>
<dbReference type="PIRSF" id="PIRSF000126">
    <property type="entry name" value="11-beta-HSD1"/>
    <property type="match status" value="1"/>
</dbReference>
<comment type="catalytic activity">
    <reaction evidence="12">
        <text>a very-long-chain (3R)-3-hydroxyacyl-CoA + NADP(+) = a very-long-chain 3-oxoacyl-CoA + NADPH + H(+)</text>
        <dbReference type="Rhea" id="RHEA:48680"/>
        <dbReference type="ChEBI" id="CHEBI:15378"/>
        <dbReference type="ChEBI" id="CHEBI:57783"/>
        <dbReference type="ChEBI" id="CHEBI:58349"/>
        <dbReference type="ChEBI" id="CHEBI:85440"/>
        <dbReference type="ChEBI" id="CHEBI:90725"/>
        <dbReference type="EC" id="1.1.1.330"/>
    </reaction>
</comment>
<comment type="subcellular location">
    <subcellularLocation>
        <location evidence="12">Endoplasmic reticulum membrane</location>
        <topology evidence="12">Single-pass membrane protein</topology>
    </subcellularLocation>
</comment>
<evidence type="ECO:0000313" key="14">
    <source>
        <dbReference type="Proteomes" id="UP000095023"/>
    </source>
</evidence>
<accession>A0A1E4TE59</accession>
<dbReference type="PANTHER" id="PTHR43086">
    <property type="entry name" value="VERY-LONG-CHAIN 3-OXOOACYL-COA REDUCTASE"/>
    <property type="match status" value="1"/>
</dbReference>
<reference evidence="14" key="1">
    <citation type="submission" date="2016-02" db="EMBL/GenBank/DDBJ databases">
        <title>Comparative genomics of biotechnologically important yeasts.</title>
        <authorList>
            <consortium name="DOE Joint Genome Institute"/>
            <person name="Riley R."/>
            <person name="Haridas S."/>
            <person name="Wolfe K.H."/>
            <person name="Lopes M.R."/>
            <person name="Hittinger C.T."/>
            <person name="Goker M."/>
            <person name="Salamov A."/>
            <person name="Wisecaver J."/>
            <person name="Long T.M."/>
            <person name="Aerts A.L."/>
            <person name="Barry K."/>
            <person name="Choi C."/>
            <person name="Clum A."/>
            <person name="Coughlan A.Y."/>
            <person name="Deshpande S."/>
            <person name="Douglass A.P."/>
            <person name="Hanson S.J."/>
            <person name="Klenk H.-P."/>
            <person name="Labutti K."/>
            <person name="Lapidus A."/>
            <person name="Lindquist E."/>
            <person name="Lipzen A."/>
            <person name="Meier-Kolthoff J.P."/>
            <person name="Ohm R.A."/>
            <person name="Otillar R.P."/>
            <person name="Pangilinan J."/>
            <person name="Peng Y."/>
            <person name="Rokas A."/>
            <person name="Rosa C.A."/>
            <person name="Scheuner C."/>
            <person name="Sibirny A.A."/>
            <person name="Slot J.C."/>
            <person name="Stielow J.B."/>
            <person name="Sun H."/>
            <person name="Kurtzman C.P."/>
            <person name="Blackwell M."/>
            <person name="Jeffries T.W."/>
            <person name="Grigoriev I.V."/>
        </authorList>
    </citation>
    <scope>NUCLEOTIDE SEQUENCE [LARGE SCALE GENOMIC DNA]</scope>
    <source>
        <strain evidence="14">NRRL Y-17796</strain>
    </source>
</reference>
<organism evidence="13 14">
    <name type="scientific">Tortispora caseinolytica NRRL Y-17796</name>
    <dbReference type="NCBI Taxonomy" id="767744"/>
    <lineage>
        <taxon>Eukaryota</taxon>
        <taxon>Fungi</taxon>
        <taxon>Dikarya</taxon>
        <taxon>Ascomycota</taxon>
        <taxon>Saccharomycotina</taxon>
        <taxon>Trigonopsidomycetes</taxon>
        <taxon>Trigonopsidales</taxon>
        <taxon>Trigonopsidaceae</taxon>
        <taxon>Tortispora</taxon>
    </lineage>
</organism>
<keyword evidence="6 12" id="KW-0521">NADP</keyword>
<feature type="active site" description="Proton acceptor" evidence="12">
    <location>
        <position position="214"/>
    </location>
</feature>
<keyword evidence="14" id="KW-1185">Reference proteome</keyword>
<dbReference type="GO" id="GO:0141040">
    <property type="term" value="F:very-long-chain 3-oxoacyl-CoA reductase activity"/>
    <property type="evidence" value="ECO:0007669"/>
    <property type="project" value="UniProtKB-EC"/>
</dbReference>
<keyword evidence="2 12" id="KW-0444">Lipid biosynthesis</keyword>
<evidence type="ECO:0000256" key="11">
    <source>
        <dbReference type="ARBA" id="ARBA00023160"/>
    </source>
</evidence>
<evidence type="ECO:0000313" key="13">
    <source>
        <dbReference type="EMBL" id="ODV90029.1"/>
    </source>
</evidence>
<dbReference type="EMBL" id="KV453842">
    <property type="protein sequence ID" value="ODV90029.1"/>
    <property type="molecule type" value="Genomic_DNA"/>
</dbReference>
<evidence type="ECO:0000256" key="6">
    <source>
        <dbReference type="ARBA" id="ARBA00022857"/>
    </source>
</evidence>
<dbReference type="GO" id="GO:0005789">
    <property type="term" value="C:endoplasmic reticulum membrane"/>
    <property type="evidence" value="ECO:0007669"/>
    <property type="project" value="UniProtKB-SubCell"/>
</dbReference>
<dbReference type="InterPro" id="IPR027533">
    <property type="entry name" value="3_ketoreductase_fungal"/>
</dbReference>
<dbReference type="GO" id="GO:0030148">
    <property type="term" value="P:sphingolipid biosynthetic process"/>
    <property type="evidence" value="ECO:0007669"/>
    <property type="project" value="EnsemblFungi"/>
</dbReference>
<evidence type="ECO:0000256" key="8">
    <source>
        <dbReference type="ARBA" id="ARBA00023002"/>
    </source>
</evidence>
<dbReference type="OrthoDB" id="5545019at2759"/>
<evidence type="ECO:0000256" key="7">
    <source>
        <dbReference type="ARBA" id="ARBA00022989"/>
    </source>
</evidence>
<keyword evidence="5 12" id="KW-0276">Fatty acid metabolism</keyword>
<name>A0A1E4TE59_9ASCO</name>
<keyword evidence="9 12" id="KW-0443">Lipid metabolism</keyword>
<dbReference type="Proteomes" id="UP000095023">
    <property type="component" value="Unassembled WGS sequence"/>
</dbReference>
<dbReference type="Gene3D" id="3.40.50.720">
    <property type="entry name" value="NAD(P)-binding Rossmann-like Domain"/>
    <property type="match status" value="1"/>
</dbReference>
<dbReference type="PRINTS" id="PR00081">
    <property type="entry name" value="GDHRDH"/>
</dbReference>
<feature type="binding site" evidence="12">
    <location>
        <position position="201"/>
    </location>
    <ligand>
        <name>substrate</name>
    </ligand>
</feature>